<proteinExistence type="predicted"/>
<dbReference type="Gene3D" id="3.30.420.10">
    <property type="entry name" value="Ribonuclease H-like superfamily/Ribonuclease H"/>
    <property type="match status" value="1"/>
</dbReference>
<evidence type="ECO:0000313" key="1">
    <source>
        <dbReference type="EMBL" id="CAD7247276.1"/>
    </source>
</evidence>
<organism evidence="1">
    <name type="scientific">Darwinula stevensoni</name>
    <dbReference type="NCBI Taxonomy" id="69355"/>
    <lineage>
        <taxon>Eukaryota</taxon>
        <taxon>Metazoa</taxon>
        <taxon>Ecdysozoa</taxon>
        <taxon>Arthropoda</taxon>
        <taxon>Crustacea</taxon>
        <taxon>Oligostraca</taxon>
        <taxon>Ostracoda</taxon>
        <taxon>Podocopa</taxon>
        <taxon>Podocopida</taxon>
        <taxon>Darwinulocopina</taxon>
        <taxon>Darwinuloidea</taxon>
        <taxon>Darwinulidae</taxon>
        <taxon>Darwinula</taxon>
    </lineage>
</organism>
<reference evidence="1" key="1">
    <citation type="submission" date="2020-11" db="EMBL/GenBank/DDBJ databases">
        <authorList>
            <person name="Tran Van P."/>
        </authorList>
    </citation>
    <scope>NUCLEOTIDE SEQUENCE</scope>
</reference>
<sequence length="237" mass="25878">MVSFLRNPPDGCSLIARIEVNTLKFFIRPLDGDESSLAVTRRIRQLNVDGLPTGITDLPRRRVKVDAKNGDYIAGLERSFPLKVRSSPAAVDVVESGPTDRLTDRLAQGAKKPSSTEIAAVHVCGCFSSGVLVEMCTIPQNQDICLPNALYGRAVLSSAATMSPETMKFQVLLEDNDTRHTSEQATNWRVENGISYRLVVAIPDLFPIEKVWTFVKFWGADALLGTTSSLEVGRGGI</sequence>
<evidence type="ECO:0000313" key="2">
    <source>
        <dbReference type="Proteomes" id="UP000677054"/>
    </source>
</evidence>
<accession>A0A7R8XCQ8</accession>
<dbReference type="EMBL" id="CAJPEV010001403">
    <property type="protein sequence ID" value="CAG0892446.1"/>
    <property type="molecule type" value="Genomic_DNA"/>
</dbReference>
<dbReference type="EMBL" id="LR900920">
    <property type="protein sequence ID" value="CAD7247276.1"/>
    <property type="molecule type" value="Genomic_DNA"/>
</dbReference>
<dbReference type="GO" id="GO:0003676">
    <property type="term" value="F:nucleic acid binding"/>
    <property type="evidence" value="ECO:0007669"/>
    <property type="project" value="InterPro"/>
</dbReference>
<dbReference type="OrthoDB" id="6767596at2759"/>
<keyword evidence="2" id="KW-1185">Reference proteome</keyword>
<name>A0A7R8XCQ8_9CRUS</name>
<dbReference type="InterPro" id="IPR036397">
    <property type="entry name" value="RNaseH_sf"/>
</dbReference>
<gene>
    <name evidence="1" type="ORF">DSTB1V02_LOCUS7110</name>
</gene>
<protein>
    <submittedName>
        <fullName evidence="1">Uncharacterized protein</fullName>
    </submittedName>
</protein>
<dbReference type="AlphaFoldDB" id="A0A7R8XCQ8"/>
<dbReference type="Proteomes" id="UP000677054">
    <property type="component" value="Unassembled WGS sequence"/>
</dbReference>